<protein>
    <submittedName>
        <fullName evidence="1">Uncharacterized protein</fullName>
    </submittedName>
</protein>
<evidence type="ECO:0000313" key="2">
    <source>
        <dbReference type="Proteomes" id="UP000299102"/>
    </source>
</evidence>
<dbReference type="Proteomes" id="UP000299102">
    <property type="component" value="Unassembled WGS sequence"/>
</dbReference>
<organism evidence="1 2">
    <name type="scientific">Eumeta variegata</name>
    <name type="common">Bagworm moth</name>
    <name type="synonym">Eumeta japonica</name>
    <dbReference type="NCBI Taxonomy" id="151549"/>
    <lineage>
        <taxon>Eukaryota</taxon>
        <taxon>Metazoa</taxon>
        <taxon>Ecdysozoa</taxon>
        <taxon>Arthropoda</taxon>
        <taxon>Hexapoda</taxon>
        <taxon>Insecta</taxon>
        <taxon>Pterygota</taxon>
        <taxon>Neoptera</taxon>
        <taxon>Endopterygota</taxon>
        <taxon>Lepidoptera</taxon>
        <taxon>Glossata</taxon>
        <taxon>Ditrysia</taxon>
        <taxon>Tineoidea</taxon>
        <taxon>Psychidae</taxon>
        <taxon>Oiketicinae</taxon>
        <taxon>Eumeta</taxon>
    </lineage>
</organism>
<comment type="caution">
    <text evidence="1">The sequence shown here is derived from an EMBL/GenBank/DDBJ whole genome shotgun (WGS) entry which is preliminary data.</text>
</comment>
<dbReference type="AlphaFoldDB" id="A0A4C1YHB0"/>
<accession>A0A4C1YHB0</accession>
<name>A0A4C1YHB0_EUMVA</name>
<proteinExistence type="predicted"/>
<keyword evidence="2" id="KW-1185">Reference proteome</keyword>
<sequence length="105" mass="11837">MKGTGISSSIATTNESVTGTKNRYLLRSRSGYELKAAPRSKSRMRQISIKSRTEISVENRVAIGITVKRLMGDIQDEEIHSMSTPTLPWTTASINKKYLLWFNIM</sequence>
<evidence type="ECO:0000313" key="1">
    <source>
        <dbReference type="EMBL" id="GBP74693.1"/>
    </source>
</evidence>
<dbReference type="EMBL" id="BGZK01001218">
    <property type="protein sequence ID" value="GBP74693.1"/>
    <property type="molecule type" value="Genomic_DNA"/>
</dbReference>
<gene>
    <name evidence="1" type="ORF">EVAR_58959_1</name>
</gene>
<reference evidence="1 2" key="1">
    <citation type="journal article" date="2019" name="Commun. Biol.">
        <title>The bagworm genome reveals a unique fibroin gene that provides high tensile strength.</title>
        <authorList>
            <person name="Kono N."/>
            <person name="Nakamura H."/>
            <person name="Ohtoshi R."/>
            <person name="Tomita M."/>
            <person name="Numata K."/>
            <person name="Arakawa K."/>
        </authorList>
    </citation>
    <scope>NUCLEOTIDE SEQUENCE [LARGE SCALE GENOMIC DNA]</scope>
</reference>